<dbReference type="SMART" id="SM01054">
    <property type="entry name" value="CaM_binding"/>
    <property type="match status" value="1"/>
</dbReference>
<feature type="compositionally biased region" description="Polar residues" evidence="1">
    <location>
        <begin position="11"/>
        <end position="92"/>
    </location>
</feature>
<dbReference type="PANTHER" id="PTHR33349">
    <property type="entry name" value="EMB|CAB62594.1"/>
    <property type="match status" value="1"/>
</dbReference>
<feature type="compositionally biased region" description="Polar residues" evidence="1">
    <location>
        <begin position="108"/>
        <end position="121"/>
    </location>
</feature>
<keyword evidence="4" id="KW-1185">Reference proteome</keyword>
<feature type="region of interest" description="Disordered" evidence="1">
    <location>
        <begin position="213"/>
        <end position="276"/>
    </location>
</feature>
<dbReference type="InterPro" id="IPR012417">
    <property type="entry name" value="CaM-bd_dom_pln"/>
</dbReference>
<dbReference type="PANTHER" id="PTHR33349:SF20">
    <property type="entry name" value="CHROMO DOMAIN CEC-LIKE PROTEIN"/>
    <property type="match status" value="1"/>
</dbReference>
<organism evidence="3 4">
    <name type="scientific">Dorcoceras hygrometricum</name>
    <dbReference type="NCBI Taxonomy" id="472368"/>
    <lineage>
        <taxon>Eukaryota</taxon>
        <taxon>Viridiplantae</taxon>
        <taxon>Streptophyta</taxon>
        <taxon>Embryophyta</taxon>
        <taxon>Tracheophyta</taxon>
        <taxon>Spermatophyta</taxon>
        <taxon>Magnoliopsida</taxon>
        <taxon>eudicotyledons</taxon>
        <taxon>Gunneridae</taxon>
        <taxon>Pentapetalae</taxon>
        <taxon>asterids</taxon>
        <taxon>lamiids</taxon>
        <taxon>Lamiales</taxon>
        <taxon>Gesneriaceae</taxon>
        <taxon>Didymocarpoideae</taxon>
        <taxon>Trichosporeae</taxon>
        <taxon>Loxocarpinae</taxon>
        <taxon>Dorcoceras</taxon>
    </lineage>
</organism>
<evidence type="ECO:0000313" key="4">
    <source>
        <dbReference type="Proteomes" id="UP000250235"/>
    </source>
</evidence>
<evidence type="ECO:0000313" key="3">
    <source>
        <dbReference type="EMBL" id="KZV31702.1"/>
    </source>
</evidence>
<protein>
    <submittedName>
        <fullName evidence="3">RNA polymerase II degradation factor 1-like</fullName>
    </submittedName>
</protein>
<feature type="region of interest" description="Disordered" evidence="1">
    <location>
        <begin position="1"/>
        <end position="186"/>
    </location>
</feature>
<dbReference type="GO" id="GO:0005516">
    <property type="term" value="F:calmodulin binding"/>
    <property type="evidence" value="ECO:0007669"/>
    <property type="project" value="InterPro"/>
</dbReference>
<proteinExistence type="predicted"/>
<feature type="domain" description="Calmodulin-binding" evidence="2">
    <location>
        <begin position="237"/>
        <end position="331"/>
    </location>
</feature>
<feature type="compositionally biased region" description="Basic and acidic residues" evidence="1">
    <location>
        <begin position="238"/>
        <end position="255"/>
    </location>
</feature>
<dbReference type="Proteomes" id="UP000250235">
    <property type="component" value="Unassembled WGS sequence"/>
</dbReference>
<name>A0A2Z7BBJ9_9LAMI</name>
<reference evidence="3 4" key="1">
    <citation type="journal article" date="2015" name="Proc. Natl. Acad. Sci. U.S.A.">
        <title>The resurrection genome of Boea hygrometrica: A blueprint for survival of dehydration.</title>
        <authorList>
            <person name="Xiao L."/>
            <person name="Yang G."/>
            <person name="Zhang L."/>
            <person name="Yang X."/>
            <person name="Zhao S."/>
            <person name="Ji Z."/>
            <person name="Zhou Q."/>
            <person name="Hu M."/>
            <person name="Wang Y."/>
            <person name="Chen M."/>
            <person name="Xu Y."/>
            <person name="Jin H."/>
            <person name="Xiao X."/>
            <person name="Hu G."/>
            <person name="Bao F."/>
            <person name="Hu Y."/>
            <person name="Wan P."/>
            <person name="Li L."/>
            <person name="Deng X."/>
            <person name="Kuang T."/>
            <person name="Xiang C."/>
            <person name="Zhu J.K."/>
            <person name="Oliver M.J."/>
            <person name="He Y."/>
        </authorList>
    </citation>
    <scope>NUCLEOTIDE SEQUENCE [LARGE SCALE GENOMIC DNA]</scope>
    <source>
        <strain evidence="4">cv. XS01</strain>
    </source>
</reference>
<evidence type="ECO:0000256" key="1">
    <source>
        <dbReference type="SAM" id="MobiDB-lite"/>
    </source>
</evidence>
<dbReference type="OrthoDB" id="1939646at2759"/>
<gene>
    <name evidence="3" type="ORF">F511_00506</name>
</gene>
<accession>A0A2Z7BBJ9</accession>
<dbReference type="AlphaFoldDB" id="A0A2Z7BBJ9"/>
<feature type="compositionally biased region" description="Basic and acidic residues" evidence="1">
    <location>
        <begin position="263"/>
        <end position="276"/>
    </location>
</feature>
<dbReference type="EMBL" id="KV007458">
    <property type="protein sequence ID" value="KZV31702.1"/>
    <property type="molecule type" value="Genomic_DNA"/>
</dbReference>
<evidence type="ECO:0000259" key="2">
    <source>
        <dbReference type="SMART" id="SM01054"/>
    </source>
</evidence>
<feature type="compositionally biased region" description="Polar residues" evidence="1">
    <location>
        <begin position="213"/>
        <end position="232"/>
    </location>
</feature>
<sequence length="335" mass="36993">MQHPRPHPNPSKVNSLAQKQDSTSSQKQVPTHLKSTMKQQSKRPTQAHNPFHTTSSPSTTQNTRASTFSSRTITTQMTSLSRKSSTLYTRPVSSGKKRYIYVKKQDTRTSAATITGEQLSNPPEKFEVSNAYDVPQPEQNPKDQESSINEANEEVIVQAGSSNETKPGVLAQEEDPEPITNDQTKAENDITVVVKTEATEDVSQVAESIVSNINQESPQVHEISSSTKTDYPTSEVEEMNKEPEKTAISDKKEELAGTESEVGESKETEAQEVGRKTENFAAAKTQILLLPKGKKESVVSNDVIEETASRLREQRKNKVRALAGAFETVISLQEH</sequence>
<dbReference type="Pfam" id="PF07839">
    <property type="entry name" value="CaM_binding"/>
    <property type="match status" value="1"/>
</dbReference>